<dbReference type="AlphaFoldDB" id="A0A9K3CP88"/>
<reference evidence="2 3" key="1">
    <citation type="journal article" date="2018" name="PLoS ONE">
        <title>The draft genome of Kipferlia bialata reveals reductive genome evolution in fornicate parasites.</title>
        <authorList>
            <person name="Tanifuji G."/>
            <person name="Takabayashi S."/>
            <person name="Kume K."/>
            <person name="Takagi M."/>
            <person name="Nakayama T."/>
            <person name="Kamikawa R."/>
            <person name="Inagaki Y."/>
            <person name="Hashimoto T."/>
        </authorList>
    </citation>
    <scope>NUCLEOTIDE SEQUENCE [LARGE SCALE GENOMIC DNA]</scope>
    <source>
        <strain evidence="2">NY0173</strain>
    </source>
</reference>
<sequence>MIAIPPILLVVLGLLPAGLLLYTVTSGFFVPDSDSGESDDTEDTPLVASEGQGVTQMGASYTAKDLGIESDGQQTDFGIDGIWLYKSLAAIILLCVVMITGLYFMRGMLYRKLKFIAAGVIAKVCV</sequence>
<feature type="transmembrane region" description="Helical" evidence="1">
    <location>
        <begin position="7"/>
        <end position="30"/>
    </location>
</feature>
<protein>
    <submittedName>
        <fullName evidence="2">Uncharacterized protein</fullName>
    </submittedName>
</protein>
<name>A0A9K3CP88_9EUKA</name>
<feature type="transmembrane region" description="Helical" evidence="1">
    <location>
        <begin position="83"/>
        <end position="105"/>
    </location>
</feature>
<keyword evidence="1" id="KW-1133">Transmembrane helix</keyword>
<evidence type="ECO:0000313" key="2">
    <source>
        <dbReference type="EMBL" id="GIQ79840.1"/>
    </source>
</evidence>
<evidence type="ECO:0000313" key="3">
    <source>
        <dbReference type="Proteomes" id="UP000265618"/>
    </source>
</evidence>
<dbReference type="EMBL" id="BDIP01000063">
    <property type="protein sequence ID" value="GIQ79840.1"/>
    <property type="molecule type" value="Genomic_DNA"/>
</dbReference>
<keyword evidence="1" id="KW-0472">Membrane</keyword>
<organism evidence="2 3">
    <name type="scientific">Kipferlia bialata</name>
    <dbReference type="NCBI Taxonomy" id="797122"/>
    <lineage>
        <taxon>Eukaryota</taxon>
        <taxon>Metamonada</taxon>
        <taxon>Carpediemonas-like organisms</taxon>
        <taxon>Kipferlia</taxon>
    </lineage>
</organism>
<keyword evidence="3" id="KW-1185">Reference proteome</keyword>
<dbReference type="Proteomes" id="UP000265618">
    <property type="component" value="Unassembled WGS sequence"/>
</dbReference>
<keyword evidence="1" id="KW-0812">Transmembrane</keyword>
<proteinExistence type="predicted"/>
<comment type="caution">
    <text evidence="2">The sequence shown here is derived from an EMBL/GenBank/DDBJ whole genome shotgun (WGS) entry which is preliminary data.</text>
</comment>
<accession>A0A9K3CP88</accession>
<gene>
    <name evidence="2" type="ORF">KIPB_000542</name>
</gene>
<evidence type="ECO:0000256" key="1">
    <source>
        <dbReference type="SAM" id="Phobius"/>
    </source>
</evidence>